<dbReference type="EMBL" id="NXNI01000001">
    <property type="protein sequence ID" value="PCR92045.1"/>
    <property type="molecule type" value="Genomic_DNA"/>
</dbReference>
<evidence type="ECO:0000259" key="1">
    <source>
        <dbReference type="Pfam" id="PF13360"/>
    </source>
</evidence>
<organism evidence="2 3">
    <name type="scientific">Natrinema ejinorense</name>
    <dbReference type="NCBI Taxonomy" id="373386"/>
    <lineage>
        <taxon>Archaea</taxon>
        <taxon>Methanobacteriati</taxon>
        <taxon>Methanobacteriota</taxon>
        <taxon>Stenosarchaea group</taxon>
        <taxon>Halobacteria</taxon>
        <taxon>Halobacteriales</taxon>
        <taxon>Natrialbaceae</taxon>
        <taxon>Natrinema</taxon>
    </lineage>
</organism>
<accession>A0A2A5QYX3</accession>
<comment type="caution">
    <text evidence="2">The sequence shown here is derived from an EMBL/GenBank/DDBJ whole genome shotgun (WGS) entry which is preliminary data.</text>
</comment>
<dbReference type="SMART" id="SM00564">
    <property type="entry name" value="PQQ"/>
    <property type="match status" value="2"/>
</dbReference>
<dbReference type="Gene3D" id="2.40.10.480">
    <property type="match status" value="1"/>
</dbReference>
<reference evidence="2 3" key="1">
    <citation type="submission" date="2017-09" db="EMBL/GenBank/DDBJ databases">
        <title>Genome sequences of Natrinema ejinorence JCM 13890T.</title>
        <authorList>
            <person name="Roh S.W."/>
            <person name="Kim Y.B."/>
            <person name="Kim J.Y."/>
        </authorList>
    </citation>
    <scope>NUCLEOTIDE SEQUENCE [LARGE SCALE GENOMIC DNA]</scope>
    <source>
        <strain evidence="2 3">JCM 13890</strain>
    </source>
</reference>
<dbReference type="SUPFAM" id="SSF50998">
    <property type="entry name" value="Quinoprotein alcohol dehydrogenase-like"/>
    <property type="match status" value="1"/>
</dbReference>
<dbReference type="OrthoDB" id="177634at2157"/>
<feature type="domain" description="Pyrrolo-quinoline quinone repeat" evidence="1">
    <location>
        <begin position="2"/>
        <end position="61"/>
    </location>
</feature>
<protein>
    <recommendedName>
        <fullName evidence="1">Pyrrolo-quinoline quinone repeat domain-containing protein</fullName>
    </recommendedName>
</protein>
<evidence type="ECO:0000313" key="3">
    <source>
        <dbReference type="Proteomes" id="UP000219689"/>
    </source>
</evidence>
<sequence>MAIDGDTLYVGGVDHRVYAIGLDGDQQWRVETGGEIYAPPTTASDRVYVGSNDGRLYALDVT</sequence>
<dbReference type="InterPro" id="IPR002372">
    <property type="entry name" value="PQQ_rpt_dom"/>
</dbReference>
<name>A0A2A5QYX3_9EURY</name>
<gene>
    <name evidence="2" type="ORF">CP557_16850</name>
</gene>
<evidence type="ECO:0000313" key="2">
    <source>
        <dbReference type="EMBL" id="PCR92045.1"/>
    </source>
</evidence>
<proteinExistence type="predicted"/>
<dbReference type="AlphaFoldDB" id="A0A2A5QYX3"/>
<keyword evidence="3" id="KW-1185">Reference proteome</keyword>
<dbReference type="Pfam" id="PF13360">
    <property type="entry name" value="PQQ_2"/>
    <property type="match status" value="1"/>
</dbReference>
<dbReference type="Proteomes" id="UP000219689">
    <property type="component" value="Unassembled WGS sequence"/>
</dbReference>
<dbReference type="InterPro" id="IPR011047">
    <property type="entry name" value="Quinoprotein_ADH-like_sf"/>
</dbReference>
<dbReference type="InterPro" id="IPR018391">
    <property type="entry name" value="PQQ_b-propeller_rpt"/>
</dbReference>